<proteinExistence type="predicted"/>
<protein>
    <submittedName>
        <fullName evidence="2">Nif11-like leader peptide family natural product</fullName>
    </submittedName>
</protein>
<name>A0ABX6P0M3_9BURK</name>
<keyword evidence="3" id="KW-1185">Reference proteome</keyword>
<dbReference type="InterPro" id="IPR022516">
    <property type="entry name" value="CHP03798_Ocin"/>
</dbReference>
<feature type="domain" description="Nif11" evidence="1">
    <location>
        <begin position="1"/>
        <end position="51"/>
    </location>
</feature>
<gene>
    <name evidence="2" type="ORF">HK414_04640</name>
</gene>
<sequence length="88" mass="8859">MSVEAVQAFRSLVAGDPALQKTCAAAIAARDPQRVVDAAAARGLVFTAAELQAVLADGELSDMELEMVAGGGSVAATGDEPTSVKREG</sequence>
<evidence type="ECO:0000313" key="2">
    <source>
        <dbReference type="EMBL" id="QJW83620.1"/>
    </source>
</evidence>
<organism evidence="2 3">
    <name type="scientific">Ramlibacter terrae</name>
    <dbReference type="NCBI Taxonomy" id="2732511"/>
    <lineage>
        <taxon>Bacteria</taxon>
        <taxon>Pseudomonadati</taxon>
        <taxon>Pseudomonadota</taxon>
        <taxon>Betaproteobacteria</taxon>
        <taxon>Burkholderiales</taxon>
        <taxon>Comamonadaceae</taxon>
        <taxon>Ramlibacter</taxon>
    </lineage>
</organism>
<evidence type="ECO:0000313" key="3">
    <source>
        <dbReference type="Proteomes" id="UP000500826"/>
    </source>
</evidence>
<accession>A0ABX6P0M3</accession>
<dbReference type="Proteomes" id="UP000500826">
    <property type="component" value="Chromosome"/>
</dbReference>
<dbReference type="InterPro" id="IPR012903">
    <property type="entry name" value="Nif11"/>
</dbReference>
<dbReference type="Pfam" id="PF07862">
    <property type="entry name" value="Nif11"/>
    <property type="match status" value="1"/>
</dbReference>
<dbReference type="NCBIfam" id="TIGR03798">
    <property type="entry name" value="leader_Nif11"/>
    <property type="match status" value="1"/>
</dbReference>
<dbReference type="EMBL" id="CP053418">
    <property type="protein sequence ID" value="QJW83620.1"/>
    <property type="molecule type" value="Genomic_DNA"/>
</dbReference>
<evidence type="ECO:0000259" key="1">
    <source>
        <dbReference type="Pfam" id="PF07862"/>
    </source>
</evidence>
<reference evidence="2 3" key="1">
    <citation type="submission" date="2020-05" db="EMBL/GenBank/DDBJ databases">
        <title>Ramlibacter rhizophilus sp. nov., isolated from rhizosphere soil of national flower Mugunghwa from South Korea.</title>
        <authorList>
            <person name="Zheng-Fei Y."/>
            <person name="Huan T."/>
        </authorList>
    </citation>
    <scope>NUCLEOTIDE SEQUENCE [LARGE SCALE GENOMIC DNA]</scope>
    <source>
        <strain evidence="2 3">H242</strain>
    </source>
</reference>